<feature type="compositionally biased region" description="Acidic residues" evidence="1">
    <location>
        <begin position="27"/>
        <end position="38"/>
    </location>
</feature>
<feature type="region of interest" description="Disordered" evidence="1">
    <location>
        <begin position="130"/>
        <end position="186"/>
    </location>
</feature>
<evidence type="ECO:0000313" key="2">
    <source>
        <dbReference type="EMBL" id="MBB4120705.1"/>
    </source>
</evidence>
<name>A0A7W6KGP1_9HYPH</name>
<comment type="caution">
    <text evidence="2">The sequence shown here is derived from an EMBL/GenBank/DDBJ whole genome shotgun (WGS) entry which is preliminary data.</text>
</comment>
<accession>A0A7W6KGP1</accession>
<dbReference type="AlphaFoldDB" id="A0A7W6KGP1"/>
<protein>
    <submittedName>
        <fullName evidence="2">Uncharacterized protein</fullName>
    </submittedName>
</protein>
<gene>
    <name evidence="2" type="ORF">GGR30_000600</name>
</gene>
<organism evidence="2 3">
    <name type="scientific">Martelella radicis</name>
    <dbReference type="NCBI Taxonomy" id="1397476"/>
    <lineage>
        <taxon>Bacteria</taxon>
        <taxon>Pseudomonadati</taxon>
        <taxon>Pseudomonadota</taxon>
        <taxon>Alphaproteobacteria</taxon>
        <taxon>Hyphomicrobiales</taxon>
        <taxon>Aurantimonadaceae</taxon>
        <taxon>Martelella</taxon>
    </lineage>
</organism>
<dbReference type="RefSeq" id="WP_183482385.1">
    <property type="nucleotide sequence ID" value="NZ_JACIDZ010000001.1"/>
</dbReference>
<keyword evidence="3" id="KW-1185">Reference proteome</keyword>
<proteinExistence type="predicted"/>
<evidence type="ECO:0000256" key="1">
    <source>
        <dbReference type="SAM" id="MobiDB-lite"/>
    </source>
</evidence>
<dbReference type="Proteomes" id="UP000530571">
    <property type="component" value="Unassembled WGS sequence"/>
</dbReference>
<evidence type="ECO:0000313" key="3">
    <source>
        <dbReference type="Proteomes" id="UP000530571"/>
    </source>
</evidence>
<sequence length="186" mass="19071">MSNVTRGLSASVLAAMRGGRAGNRMEDDPEKENPEDELENGKKDPEAEADDPDPDAEGKGAPGDNPKSDDPEGEDEKPVSATASARADERSRIQAILMHPKASANAELAGHLAFSTAYSAKEASAILNASTPSASTDGNRLAGRMAGKTPKLGAGGAPSAQSERKSLLAAVGGAINARHGRRNTGE</sequence>
<dbReference type="EMBL" id="JACIDZ010000001">
    <property type="protein sequence ID" value="MBB4120705.1"/>
    <property type="molecule type" value="Genomic_DNA"/>
</dbReference>
<feature type="region of interest" description="Disordered" evidence="1">
    <location>
        <begin position="1"/>
        <end position="92"/>
    </location>
</feature>
<reference evidence="2 3" key="1">
    <citation type="submission" date="2020-08" db="EMBL/GenBank/DDBJ databases">
        <title>Genomic Encyclopedia of Type Strains, Phase IV (KMG-IV): sequencing the most valuable type-strain genomes for metagenomic binning, comparative biology and taxonomic classification.</title>
        <authorList>
            <person name="Goeker M."/>
        </authorList>
    </citation>
    <scope>NUCLEOTIDE SEQUENCE [LARGE SCALE GENOMIC DNA]</scope>
    <source>
        <strain evidence="2 3">DSM 28101</strain>
    </source>
</reference>